<evidence type="ECO:0000313" key="3">
    <source>
        <dbReference type="Proteomes" id="UP001190700"/>
    </source>
</evidence>
<comment type="caution">
    <text evidence="2">The sequence shown here is derived from an EMBL/GenBank/DDBJ whole genome shotgun (WGS) entry which is preliminary data.</text>
</comment>
<feature type="domain" description="Reverse transcriptase" evidence="1">
    <location>
        <begin position="2"/>
        <end position="75"/>
    </location>
</feature>
<dbReference type="InterPro" id="IPR000477">
    <property type="entry name" value="RT_dom"/>
</dbReference>
<sequence>MVPKPGKPEVLRMVVDYRSLDSLTVKDRYPLPDIQALFDAMHGAKYFSSFNAVDGFWQMTMDPEDVEKTAFTSPYGSYEWLLGNAYGAG</sequence>
<dbReference type="Gene3D" id="3.10.10.10">
    <property type="entry name" value="HIV Type 1 Reverse Transcriptase, subunit A, domain 1"/>
    <property type="match status" value="1"/>
</dbReference>
<evidence type="ECO:0000259" key="1">
    <source>
        <dbReference type="Pfam" id="PF00078"/>
    </source>
</evidence>
<dbReference type="InterPro" id="IPR043502">
    <property type="entry name" value="DNA/RNA_pol_sf"/>
</dbReference>
<dbReference type="CDD" id="cd01647">
    <property type="entry name" value="RT_LTR"/>
    <property type="match status" value="1"/>
</dbReference>
<dbReference type="PANTHER" id="PTHR24559">
    <property type="entry name" value="TRANSPOSON TY3-I GAG-POL POLYPROTEIN"/>
    <property type="match status" value="1"/>
</dbReference>
<evidence type="ECO:0000313" key="2">
    <source>
        <dbReference type="EMBL" id="KAK3280982.1"/>
    </source>
</evidence>
<dbReference type="Gene3D" id="3.30.70.270">
    <property type="match status" value="1"/>
</dbReference>
<name>A0AAE0LDE2_9CHLO</name>
<organism evidence="2 3">
    <name type="scientific">Cymbomonas tetramitiformis</name>
    <dbReference type="NCBI Taxonomy" id="36881"/>
    <lineage>
        <taxon>Eukaryota</taxon>
        <taxon>Viridiplantae</taxon>
        <taxon>Chlorophyta</taxon>
        <taxon>Pyramimonadophyceae</taxon>
        <taxon>Pyramimonadales</taxon>
        <taxon>Pyramimonadaceae</taxon>
        <taxon>Cymbomonas</taxon>
    </lineage>
</organism>
<dbReference type="PANTHER" id="PTHR24559:SF444">
    <property type="entry name" value="REVERSE TRANSCRIPTASE DOMAIN-CONTAINING PROTEIN"/>
    <property type="match status" value="1"/>
</dbReference>
<dbReference type="InterPro" id="IPR053134">
    <property type="entry name" value="RNA-dir_DNA_polymerase"/>
</dbReference>
<dbReference type="SUPFAM" id="SSF56672">
    <property type="entry name" value="DNA/RNA polymerases"/>
    <property type="match status" value="1"/>
</dbReference>
<gene>
    <name evidence="2" type="ORF">CYMTET_11205</name>
</gene>
<dbReference type="Pfam" id="PF00078">
    <property type="entry name" value="RVT_1"/>
    <property type="match status" value="1"/>
</dbReference>
<protein>
    <recommendedName>
        <fullName evidence="1">Reverse transcriptase domain-containing protein</fullName>
    </recommendedName>
</protein>
<reference evidence="2 3" key="1">
    <citation type="journal article" date="2015" name="Genome Biol. Evol.">
        <title>Comparative Genomics of a Bacterivorous Green Alga Reveals Evolutionary Causalities and Consequences of Phago-Mixotrophic Mode of Nutrition.</title>
        <authorList>
            <person name="Burns J.A."/>
            <person name="Paasch A."/>
            <person name="Narechania A."/>
            <person name="Kim E."/>
        </authorList>
    </citation>
    <scope>NUCLEOTIDE SEQUENCE [LARGE SCALE GENOMIC DNA]</scope>
    <source>
        <strain evidence="2 3">PLY_AMNH</strain>
    </source>
</reference>
<dbReference type="AlphaFoldDB" id="A0AAE0LDE2"/>
<keyword evidence="3" id="KW-1185">Reference proteome</keyword>
<proteinExistence type="predicted"/>
<accession>A0AAE0LDE2</accession>
<dbReference type="Proteomes" id="UP001190700">
    <property type="component" value="Unassembled WGS sequence"/>
</dbReference>
<dbReference type="EMBL" id="LGRX02004132">
    <property type="protein sequence ID" value="KAK3280982.1"/>
    <property type="molecule type" value="Genomic_DNA"/>
</dbReference>
<dbReference type="InterPro" id="IPR043128">
    <property type="entry name" value="Rev_trsase/Diguanyl_cyclase"/>
</dbReference>